<dbReference type="PANTHER" id="PTHR43124">
    <property type="entry name" value="PURINE EFFLUX PUMP PBUE"/>
    <property type="match status" value="1"/>
</dbReference>
<dbReference type="SUPFAM" id="SSF103473">
    <property type="entry name" value="MFS general substrate transporter"/>
    <property type="match status" value="1"/>
</dbReference>
<accession>A0A2U1SZ14</accession>
<dbReference type="AlphaFoldDB" id="A0A2U1SZ14"/>
<feature type="transmembrane region" description="Helical" evidence="6">
    <location>
        <begin position="74"/>
        <end position="92"/>
    </location>
</feature>
<evidence type="ECO:0000256" key="4">
    <source>
        <dbReference type="ARBA" id="ARBA00022989"/>
    </source>
</evidence>
<keyword evidence="4 6" id="KW-1133">Transmembrane helix</keyword>
<feature type="transmembrane region" description="Helical" evidence="6">
    <location>
        <begin position="282"/>
        <end position="301"/>
    </location>
</feature>
<keyword evidence="2" id="KW-1003">Cell membrane</keyword>
<feature type="transmembrane region" description="Helical" evidence="6">
    <location>
        <begin position="161"/>
        <end position="183"/>
    </location>
</feature>
<feature type="transmembrane region" description="Helical" evidence="6">
    <location>
        <begin position="344"/>
        <end position="364"/>
    </location>
</feature>
<gene>
    <name evidence="8" type="ORF">DF220_02250</name>
</gene>
<proteinExistence type="predicted"/>
<keyword evidence="9" id="KW-1185">Reference proteome</keyword>
<dbReference type="CDD" id="cd06174">
    <property type="entry name" value="MFS"/>
    <property type="match status" value="1"/>
</dbReference>
<feature type="transmembrane region" description="Helical" evidence="6">
    <location>
        <begin position="253"/>
        <end position="275"/>
    </location>
</feature>
<evidence type="ECO:0000256" key="5">
    <source>
        <dbReference type="ARBA" id="ARBA00023136"/>
    </source>
</evidence>
<dbReference type="GO" id="GO:0022857">
    <property type="term" value="F:transmembrane transporter activity"/>
    <property type="evidence" value="ECO:0007669"/>
    <property type="project" value="InterPro"/>
</dbReference>
<feature type="transmembrane region" description="Helical" evidence="6">
    <location>
        <begin position="47"/>
        <end position="67"/>
    </location>
</feature>
<evidence type="ECO:0000256" key="6">
    <source>
        <dbReference type="SAM" id="Phobius"/>
    </source>
</evidence>
<dbReference type="InterPro" id="IPR020846">
    <property type="entry name" value="MFS_dom"/>
</dbReference>
<keyword evidence="5 6" id="KW-0472">Membrane</keyword>
<dbReference type="Pfam" id="PF07690">
    <property type="entry name" value="MFS_1"/>
    <property type="match status" value="2"/>
</dbReference>
<dbReference type="Proteomes" id="UP000244978">
    <property type="component" value="Unassembled WGS sequence"/>
</dbReference>
<evidence type="ECO:0000313" key="9">
    <source>
        <dbReference type="Proteomes" id="UP000244978"/>
    </source>
</evidence>
<dbReference type="PANTHER" id="PTHR43124:SF3">
    <property type="entry name" value="CHLORAMPHENICOL EFFLUX PUMP RV0191"/>
    <property type="match status" value="1"/>
</dbReference>
<dbReference type="InterPro" id="IPR050189">
    <property type="entry name" value="MFS_Efflux_Transporters"/>
</dbReference>
<dbReference type="EMBL" id="QEEX01000001">
    <property type="protein sequence ID" value="PWB96783.1"/>
    <property type="molecule type" value="Genomic_DNA"/>
</dbReference>
<feature type="transmembrane region" description="Helical" evidence="6">
    <location>
        <begin position="389"/>
        <end position="409"/>
    </location>
</feature>
<feature type="domain" description="Major facilitator superfamily (MFS) profile" evidence="7">
    <location>
        <begin position="9"/>
        <end position="415"/>
    </location>
</feature>
<feature type="transmembrane region" description="Helical" evidence="6">
    <location>
        <begin position="229"/>
        <end position="247"/>
    </location>
</feature>
<evidence type="ECO:0000256" key="1">
    <source>
        <dbReference type="ARBA" id="ARBA00004651"/>
    </source>
</evidence>
<dbReference type="GO" id="GO:0005886">
    <property type="term" value="C:plasma membrane"/>
    <property type="evidence" value="ECO:0007669"/>
    <property type="project" value="UniProtKB-SubCell"/>
</dbReference>
<dbReference type="PROSITE" id="PS50850">
    <property type="entry name" value="MFS"/>
    <property type="match status" value="1"/>
</dbReference>
<comment type="caution">
    <text evidence="8">The sequence shown here is derived from an EMBL/GenBank/DDBJ whole genome shotgun (WGS) entry which is preliminary data.</text>
</comment>
<evidence type="ECO:0000259" key="7">
    <source>
        <dbReference type="PROSITE" id="PS50850"/>
    </source>
</evidence>
<feature type="transmembrane region" description="Helical" evidence="6">
    <location>
        <begin position="307"/>
        <end position="332"/>
    </location>
</feature>
<name>A0A2U1SZ14_9MICO</name>
<evidence type="ECO:0000313" key="8">
    <source>
        <dbReference type="EMBL" id="PWB96783.1"/>
    </source>
</evidence>
<dbReference type="Gene3D" id="1.20.1250.20">
    <property type="entry name" value="MFS general substrate transporter like domains"/>
    <property type="match status" value="2"/>
</dbReference>
<keyword evidence="3 6" id="KW-0812">Transmembrane</keyword>
<dbReference type="RefSeq" id="WP_108996865.1">
    <property type="nucleotide sequence ID" value="NZ_QEEX01000001.1"/>
</dbReference>
<protein>
    <submittedName>
        <fullName evidence="8">MFS transporter</fullName>
    </submittedName>
</protein>
<dbReference type="InterPro" id="IPR011701">
    <property type="entry name" value="MFS"/>
</dbReference>
<comment type="subcellular location">
    <subcellularLocation>
        <location evidence="1">Cell membrane</location>
        <topology evidence="1">Multi-pass membrane protein</topology>
    </subcellularLocation>
</comment>
<dbReference type="InterPro" id="IPR036259">
    <property type="entry name" value="MFS_trans_sf"/>
</dbReference>
<evidence type="ECO:0000256" key="3">
    <source>
        <dbReference type="ARBA" id="ARBA00022692"/>
    </source>
</evidence>
<reference evidence="9" key="1">
    <citation type="submission" date="2018-04" db="EMBL/GenBank/DDBJ databases">
        <authorList>
            <person name="Liu S."/>
            <person name="Wang Z."/>
            <person name="Li J."/>
        </authorList>
    </citation>
    <scope>NUCLEOTIDE SEQUENCE [LARGE SCALE GENOMIC DNA]</scope>
    <source>
        <strain evidence="9">S1194</strain>
    </source>
</reference>
<organism evidence="8 9">
    <name type="scientific">Homoserinimonas hongtaonis</name>
    <dbReference type="NCBI Taxonomy" id="2079791"/>
    <lineage>
        <taxon>Bacteria</taxon>
        <taxon>Bacillati</taxon>
        <taxon>Actinomycetota</taxon>
        <taxon>Actinomycetes</taxon>
        <taxon>Micrococcales</taxon>
        <taxon>Microbacteriaceae</taxon>
        <taxon>Homoserinimonas</taxon>
    </lineage>
</organism>
<evidence type="ECO:0000256" key="2">
    <source>
        <dbReference type="ARBA" id="ARBA00022475"/>
    </source>
</evidence>
<sequence>MNSRRSWIIWGAALFAYIVAVMQRSSLGVSAVEATDRFTISASALSTLAVVQLVVYAALQIPVGVLLDRFGSRVLIASGAVLMLTGQLLVAFSDHFALAVIGRMLVGAGDATTFISVLRLLPNWFGGKILPQVSQWTGNIGQLGQLLSVVPFAWLLHDFGWSAAFGAAALMSLVVFLLTLAIVHNAPDGAETAARPETWGGALRLARDALKRPGTQLGFWSHFTTQSPGTTFSLLWGFPFMVSALGYSTAQAAALLSVFLVVGLIAGPILGVLSARYPMRRSTMVIGIVLTTALTWAYVLIRNDPPPFWLVVLLIIVLGTGGPGSLISFDFARAFNPLRSHGSATGIVNVGGFVAAFVMMYLIGVTLDLASNLYAAAGNPVELYSWETFRVAFASQFFVMAIGFVFLVLSRRKTRHRMKFDEGIEVAPLWVALSRAITRRRRE</sequence>